<gene>
    <name evidence="3" type="ORF">BLA60_12090</name>
</gene>
<organism evidence="3 4">
    <name type="scientific">Actinophytocola xinjiangensis</name>
    <dbReference type="NCBI Taxonomy" id="485602"/>
    <lineage>
        <taxon>Bacteria</taxon>
        <taxon>Bacillati</taxon>
        <taxon>Actinomycetota</taxon>
        <taxon>Actinomycetes</taxon>
        <taxon>Pseudonocardiales</taxon>
        <taxon>Pseudonocardiaceae</taxon>
    </lineage>
</organism>
<dbReference type="AlphaFoldDB" id="A0A7Z0WQD5"/>
<keyword evidence="2" id="KW-1133">Transmembrane helix</keyword>
<comment type="caution">
    <text evidence="3">The sequence shown here is derived from an EMBL/GenBank/DDBJ whole genome shotgun (WGS) entry which is preliminary data.</text>
</comment>
<protein>
    <submittedName>
        <fullName evidence="3">Uncharacterized protein</fullName>
    </submittedName>
</protein>
<feature type="transmembrane region" description="Helical" evidence="2">
    <location>
        <begin position="44"/>
        <end position="66"/>
    </location>
</feature>
<reference evidence="3 4" key="1">
    <citation type="submission" date="2016-12" db="EMBL/GenBank/DDBJ databases">
        <title>The draft genome sequence of Actinophytocola xinjiangensis.</title>
        <authorList>
            <person name="Wang W."/>
            <person name="Yuan L."/>
        </authorList>
    </citation>
    <scope>NUCLEOTIDE SEQUENCE [LARGE SCALE GENOMIC DNA]</scope>
    <source>
        <strain evidence="3 4">CGMCC 4.4663</strain>
    </source>
</reference>
<dbReference type="EMBL" id="MSIF01000004">
    <property type="protein sequence ID" value="OLF11666.1"/>
    <property type="molecule type" value="Genomic_DNA"/>
</dbReference>
<feature type="compositionally biased region" description="Polar residues" evidence="1">
    <location>
        <begin position="128"/>
        <end position="141"/>
    </location>
</feature>
<evidence type="ECO:0000313" key="3">
    <source>
        <dbReference type="EMBL" id="OLF11666.1"/>
    </source>
</evidence>
<dbReference type="Proteomes" id="UP000185696">
    <property type="component" value="Unassembled WGS sequence"/>
</dbReference>
<keyword evidence="2" id="KW-0812">Transmembrane</keyword>
<sequence length="141" mass="15172">MLLILGVLLVVVSVAAAALLIAYNSGGTTETVSLFGWNIGDVNLMQAFIAGIVVGLVFLFGISMIMRAGRRNRLNRARYKEARQQARSAAAERDELAGQLQEEHHGQMTGTVDTGPRHAVPADHPVDQPTTNIRPGQSPSR</sequence>
<accession>A0A7Z0WQD5</accession>
<evidence type="ECO:0000313" key="4">
    <source>
        <dbReference type="Proteomes" id="UP000185696"/>
    </source>
</evidence>
<keyword evidence="4" id="KW-1185">Reference proteome</keyword>
<feature type="compositionally biased region" description="Basic and acidic residues" evidence="1">
    <location>
        <begin position="85"/>
        <end position="106"/>
    </location>
</feature>
<dbReference type="RefSeq" id="WP_075132901.1">
    <property type="nucleotide sequence ID" value="NZ_MSIF01000004.1"/>
</dbReference>
<proteinExistence type="predicted"/>
<feature type="region of interest" description="Disordered" evidence="1">
    <location>
        <begin position="85"/>
        <end position="141"/>
    </location>
</feature>
<evidence type="ECO:0000256" key="1">
    <source>
        <dbReference type="SAM" id="MobiDB-lite"/>
    </source>
</evidence>
<evidence type="ECO:0000256" key="2">
    <source>
        <dbReference type="SAM" id="Phobius"/>
    </source>
</evidence>
<name>A0A7Z0WQD5_9PSEU</name>
<keyword evidence="2" id="KW-0472">Membrane</keyword>